<protein>
    <recommendedName>
        <fullName evidence="10">Palmitoyltransferase</fullName>
        <ecNumber evidence="10">2.3.1.225</ecNumber>
    </recommendedName>
</protein>
<dbReference type="GO" id="GO:0016020">
    <property type="term" value="C:membrane"/>
    <property type="evidence" value="ECO:0007669"/>
    <property type="project" value="UniProtKB-SubCell"/>
</dbReference>
<comment type="caution">
    <text evidence="12">The sequence shown here is derived from an EMBL/GenBank/DDBJ whole genome shotgun (WGS) entry which is preliminary data.</text>
</comment>
<accession>A0A9P5X4B5</accession>
<name>A0A9P5X4B5_9AGAR</name>
<evidence type="ECO:0000256" key="9">
    <source>
        <dbReference type="ARBA" id="ARBA00048048"/>
    </source>
</evidence>
<reference evidence="12" key="1">
    <citation type="submission" date="2020-11" db="EMBL/GenBank/DDBJ databases">
        <authorList>
            <consortium name="DOE Joint Genome Institute"/>
            <person name="Ahrendt S."/>
            <person name="Riley R."/>
            <person name="Andreopoulos W."/>
            <person name="Labutti K."/>
            <person name="Pangilinan J."/>
            <person name="Ruiz-Duenas F.J."/>
            <person name="Barrasa J.M."/>
            <person name="Sanchez-Garcia M."/>
            <person name="Camarero S."/>
            <person name="Miyauchi S."/>
            <person name="Serrano A."/>
            <person name="Linde D."/>
            <person name="Babiker R."/>
            <person name="Drula E."/>
            <person name="Ayuso-Fernandez I."/>
            <person name="Pacheco R."/>
            <person name="Padilla G."/>
            <person name="Ferreira P."/>
            <person name="Barriuso J."/>
            <person name="Kellner H."/>
            <person name="Castanera R."/>
            <person name="Alfaro M."/>
            <person name="Ramirez L."/>
            <person name="Pisabarro A.G."/>
            <person name="Kuo A."/>
            <person name="Tritt A."/>
            <person name="Lipzen A."/>
            <person name="He G."/>
            <person name="Yan M."/>
            <person name="Ng V."/>
            <person name="Cullen D."/>
            <person name="Martin F."/>
            <person name="Rosso M.-N."/>
            <person name="Henrissat B."/>
            <person name="Hibbett D."/>
            <person name="Martinez A.T."/>
            <person name="Grigoriev I.V."/>
        </authorList>
    </citation>
    <scope>NUCLEOTIDE SEQUENCE</scope>
    <source>
        <strain evidence="12">MF-IS2</strain>
    </source>
</reference>
<evidence type="ECO:0000256" key="2">
    <source>
        <dbReference type="ARBA" id="ARBA00022679"/>
    </source>
</evidence>
<keyword evidence="8 10" id="KW-0012">Acyltransferase</keyword>
<dbReference type="PROSITE" id="PS50216">
    <property type="entry name" value="DHHC"/>
    <property type="match status" value="1"/>
</dbReference>
<evidence type="ECO:0000256" key="5">
    <source>
        <dbReference type="ARBA" id="ARBA00023136"/>
    </source>
</evidence>
<evidence type="ECO:0000256" key="8">
    <source>
        <dbReference type="ARBA" id="ARBA00023315"/>
    </source>
</evidence>
<keyword evidence="13" id="KW-1185">Reference proteome</keyword>
<evidence type="ECO:0000256" key="4">
    <source>
        <dbReference type="ARBA" id="ARBA00022989"/>
    </source>
</evidence>
<keyword evidence="3 10" id="KW-0812">Transmembrane</keyword>
<evidence type="ECO:0000313" key="12">
    <source>
        <dbReference type="EMBL" id="KAF9444334.1"/>
    </source>
</evidence>
<feature type="transmembrane region" description="Helical" evidence="10">
    <location>
        <begin position="46"/>
        <end position="67"/>
    </location>
</feature>
<proteinExistence type="inferred from homology"/>
<organism evidence="12 13">
    <name type="scientific">Macrolepiota fuliginosa MF-IS2</name>
    <dbReference type="NCBI Taxonomy" id="1400762"/>
    <lineage>
        <taxon>Eukaryota</taxon>
        <taxon>Fungi</taxon>
        <taxon>Dikarya</taxon>
        <taxon>Basidiomycota</taxon>
        <taxon>Agaricomycotina</taxon>
        <taxon>Agaricomycetes</taxon>
        <taxon>Agaricomycetidae</taxon>
        <taxon>Agaricales</taxon>
        <taxon>Agaricineae</taxon>
        <taxon>Agaricaceae</taxon>
        <taxon>Macrolepiota</taxon>
    </lineage>
</organism>
<gene>
    <name evidence="12" type="ORF">P691DRAFT_349800</name>
</gene>
<evidence type="ECO:0000313" key="13">
    <source>
        <dbReference type="Proteomes" id="UP000807342"/>
    </source>
</evidence>
<evidence type="ECO:0000259" key="11">
    <source>
        <dbReference type="Pfam" id="PF01529"/>
    </source>
</evidence>
<evidence type="ECO:0000256" key="1">
    <source>
        <dbReference type="ARBA" id="ARBA00004141"/>
    </source>
</evidence>
<comment type="catalytic activity">
    <reaction evidence="9 10">
        <text>L-cysteinyl-[protein] + hexadecanoyl-CoA = S-hexadecanoyl-L-cysteinyl-[protein] + CoA</text>
        <dbReference type="Rhea" id="RHEA:36683"/>
        <dbReference type="Rhea" id="RHEA-COMP:10131"/>
        <dbReference type="Rhea" id="RHEA-COMP:11032"/>
        <dbReference type="ChEBI" id="CHEBI:29950"/>
        <dbReference type="ChEBI" id="CHEBI:57287"/>
        <dbReference type="ChEBI" id="CHEBI:57379"/>
        <dbReference type="ChEBI" id="CHEBI:74151"/>
        <dbReference type="EC" id="2.3.1.225"/>
    </reaction>
</comment>
<comment type="similarity">
    <text evidence="10">Belongs to the DHHC palmitoyltransferase family.</text>
</comment>
<dbReference type="InterPro" id="IPR039859">
    <property type="entry name" value="PFA4/ZDH16/20/ERF2-like"/>
</dbReference>
<evidence type="ECO:0000256" key="6">
    <source>
        <dbReference type="ARBA" id="ARBA00023139"/>
    </source>
</evidence>
<dbReference type="EMBL" id="MU151384">
    <property type="protein sequence ID" value="KAF9444334.1"/>
    <property type="molecule type" value="Genomic_DNA"/>
</dbReference>
<dbReference type="InterPro" id="IPR001594">
    <property type="entry name" value="Palmitoyltrfase_DHHC"/>
</dbReference>
<dbReference type="Proteomes" id="UP000807342">
    <property type="component" value="Unassembled WGS sequence"/>
</dbReference>
<dbReference type="OrthoDB" id="9909019at2759"/>
<feature type="transmembrane region" description="Helical" evidence="10">
    <location>
        <begin position="229"/>
        <end position="251"/>
    </location>
</feature>
<keyword evidence="2 10" id="KW-0808">Transferase</keyword>
<feature type="transmembrane region" description="Helical" evidence="10">
    <location>
        <begin position="79"/>
        <end position="104"/>
    </location>
</feature>
<keyword evidence="4 10" id="KW-1133">Transmembrane helix</keyword>
<dbReference type="PANTHER" id="PTHR12246">
    <property type="entry name" value="PALMITOYLTRANSFERASE ZDHHC16"/>
    <property type="match status" value="1"/>
</dbReference>
<sequence length="370" mass="42030">MMMARRLPLLNFGFELQSRTPPTTGDPFSGSPGYDDENFVKRWYHYAPLGVVVLLILAPHPSLLYMLVDFHLMTMGQTYTFGIHLLITYTLTFLAISSLIVCIARDPGPVTMPKPIGSSDADDDLDITAALMPPEDYSHPSKWCRKCWAPKPERTHHCNICGRCVLKMDHHCPWLASKCVGHRTYPAFIHFLTCITLLALYISIISIPALLYAFNNPLSVNEITPVHELVLTFTGLVFTLVIGSFLFYHFYLISTNQTTLEHVTPFMLLRYLPPLPSGNHSLSDPPLEPELSYDQRRLTRSAHGYIRLYDLGWRKNWSQAFGWQRKHGWLFRLFCGGSSPGDGKSFPRNPKSDELLARLAKELVKSDQDS</sequence>
<evidence type="ECO:0000256" key="7">
    <source>
        <dbReference type="ARBA" id="ARBA00023288"/>
    </source>
</evidence>
<dbReference type="EC" id="2.3.1.225" evidence="10"/>
<evidence type="ECO:0000256" key="10">
    <source>
        <dbReference type="RuleBase" id="RU079119"/>
    </source>
</evidence>
<dbReference type="Pfam" id="PF01529">
    <property type="entry name" value="DHHC"/>
    <property type="match status" value="1"/>
</dbReference>
<dbReference type="GO" id="GO:0019706">
    <property type="term" value="F:protein-cysteine S-palmitoyltransferase activity"/>
    <property type="evidence" value="ECO:0007669"/>
    <property type="project" value="UniProtKB-EC"/>
</dbReference>
<keyword evidence="6" id="KW-0564">Palmitate</keyword>
<evidence type="ECO:0000256" key="3">
    <source>
        <dbReference type="ARBA" id="ARBA00022692"/>
    </source>
</evidence>
<keyword evidence="7" id="KW-0449">Lipoprotein</keyword>
<dbReference type="AlphaFoldDB" id="A0A9P5X4B5"/>
<comment type="domain">
    <text evidence="10">The DHHC domain is required for palmitoyltransferase activity.</text>
</comment>
<feature type="domain" description="Palmitoyltransferase DHHC" evidence="11">
    <location>
        <begin position="139"/>
        <end position="263"/>
    </location>
</feature>
<comment type="subcellular location">
    <subcellularLocation>
        <location evidence="1">Membrane</location>
        <topology evidence="1">Multi-pass membrane protein</topology>
    </subcellularLocation>
</comment>
<keyword evidence="5 10" id="KW-0472">Membrane</keyword>
<feature type="transmembrane region" description="Helical" evidence="10">
    <location>
        <begin position="187"/>
        <end position="214"/>
    </location>
</feature>